<dbReference type="Pfam" id="PF20478">
    <property type="entry name" value="P2RX7_C"/>
    <property type="match status" value="1"/>
</dbReference>
<dbReference type="InterPro" id="IPR046815">
    <property type="entry name" value="P2RX7_C"/>
</dbReference>
<evidence type="ECO:0000259" key="2">
    <source>
        <dbReference type="Pfam" id="PF20478"/>
    </source>
</evidence>
<dbReference type="Bgee" id="108710761">
    <property type="expression patterns" value="Expressed in oocyte and 7 other cell types or tissues"/>
</dbReference>
<dbReference type="Proteomes" id="UP000186698">
    <property type="component" value="Chromosome 3L"/>
</dbReference>
<protein>
    <submittedName>
        <fullName evidence="4 5">P2X purinoceptor 7</fullName>
    </submittedName>
</protein>
<dbReference type="KEGG" id="xla:108710761"/>
<dbReference type="AlphaFoldDB" id="A0A1L8GWC2"/>
<feature type="region of interest" description="Disordered" evidence="1">
    <location>
        <begin position="1"/>
        <end position="29"/>
    </location>
</feature>
<dbReference type="GeneID" id="108710761"/>
<dbReference type="RefSeq" id="XP_018107413.1">
    <property type="nucleotide sequence ID" value="XM_018251924.2"/>
</dbReference>
<evidence type="ECO:0000256" key="1">
    <source>
        <dbReference type="SAM" id="MobiDB-lite"/>
    </source>
</evidence>
<sequence length="218" mass="25137">MDQENITADSPADTSVEIEDDSISSSEPSLAMDESLLRLHHRMRNNLGDSINGQCVPYNPICTLQVRERRRRQREDPKVGNTNWCKCGNCIPMPTARESVCCKDITNLQQHFSDDVQCITHVQEMLDHCVEKRYLEFTIRNARMATQIEMNNHYNRVMRRGAYRAFTIWTHGFLGQKNRIVIPACFVNLIRLTYRDPAGIYVGFKQAEDNPALKMALD</sequence>
<name>A0A1L8GWC2_XENLA</name>
<keyword evidence="3" id="KW-1185">Reference proteome</keyword>
<feature type="domain" description="P2X purinoreceptor 7 intracellular" evidence="2">
    <location>
        <begin position="69"/>
        <end position="205"/>
    </location>
</feature>
<dbReference type="PANTHER" id="PTHR36981">
    <property type="entry name" value="ZGC:195170"/>
    <property type="match status" value="1"/>
</dbReference>
<dbReference type="OMA" id="NTYEREF"/>
<evidence type="ECO:0000313" key="5">
    <source>
        <dbReference type="RefSeq" id="XP_018107414.1"/>
    </source>
</evidence>
<dbReference type="PANTHER" id="PTHR36981:SF12">
    <property type="entry name" value="P2X PURINOCEPTOR 7-LIKE"/>
    <property type="match status" value="1"/>
</dbReference>
<reference evidence="4 5" key="1">
    <citation type="submission" date="2022-04" db="UniProtKB">
        <authorList>
            <consortium name="RefSeq"/>
        </authorList>
    </citation>
    <scope>IDENTIFICATION</scope>
    <source>
        <strain evidence="4 5">J_2021</strain>
        <tissue evidence="4 5">Erythrocytes</tissue>
    </source>
</reference>
<accession>A0A1L8GWC2</accession>
<dbReference type="RefSeq" id="XP_018107414.1">
    <property type="nucleotide sequence ID" value="XM_018251925.2"/>
</dbReference>
<gene>
    <name evidence="4 5" type="primary">LOC108710761</name>
</gene>
<evidence type="ECO:0000313" key="4">
    <source>
        <dbReference type="RefSeq" id="XP_018107413.1"/>
    </source>
</evidence>
<dbReference type="OrthoDB" id="9898708at2759"/>
<evidence type="ECO:0000313" key="3">
    <source>
        <dbReference type="Proteomes" id="UP000186698"/>
    </source>
</evidence>
<proteinExistence type="predicted"/>
<organism evidence="5">
    <name type="scientific">Xenopus laevis</name>
    <name type="common">African clawed frog</name>
    <dbReference type="NCBI Taxonomy" id="8355"/>
    <lineage>
        <taxon>Eukaryota</taxon>
        <taxon>Metazoa</taxon>
        <taxon>Chordata</taxon>
        <taxon>Craniata</taxon>
        <taxon>Vertebrata</taxon>
        <taxon>Euteleostomi</taxon>
        <taxon>Amphibia</taxon>
        <taxon>Batrachia</taxon>
        <taxon>Anura</taxon>
        <taxon>Pipoidea</taxon>
        <taxon>Pipidae</taxon>
        <taxon>Xenopodinae</taxon>
        <taxon>Xenopus</taxon>
        <taxon>Xenopus</taxon>
    </lineage>
</organism>
<dbReference type="PaxDb" id="8355-A0A1L8GWC2"/>